<dbReference type="Proteomes" id="UP000499080">
    <property type="component" value="Unassembled WGS sequence"/>
</dbReference>
<dbReference type="Pfam" id="PF08806">
    <property type="entry name" value="Sep15_SelM"/>
    <property type="match status" value="1"/>
</dbReference>
<evidence type="ECO:0000256" key="7">
    <source>
        <dbReference type="SAM" id="MobiDB-lite"/>
    </source>
</evidence>
<proteinExistence type="inferred from homology"/>
<protein>
    <recommendedName>
        <fullName evidence="6">Selenoprotein F</fullName>
    </recommendedName>
</protein>
<comment type="subcellular location">
    <subcellularLocation>
        <location evidence="1">Endoplasmic reticulum lumen</location>
    </subcellularLocation>
</comment>
<dbReference type="InterPro" id="IPR014912">
    <property type="entry name" value="Sep15_SelM_dom"/>
</dbReference>
<dbReference type="OrthoDB" id="1910009at2759"/>
<accession>A0A4Y2GD80</accession>
<evidence type="ECO:0000256" key="3">
    <source>
        <dbReference type="ARBA" id="ARBA00022729"/>
    </source>
</evidence>
<evidence type="ECO:0000256" key="2">
    <source>
        <dbReference type="ARBA" id="ARBA00005742"/>
    </source>
</evidence>
<keyword evidence="10" id="KW-1185">Reference proteome</keyword>
<feature type="region of interest" description="Disordered" evidence="7">
    <location>
        <begin position="1"/>
        <end position="26"/>
    </location>
</feature>
<evidence type="ECO:0000313" key="9">
    <source>
        <dbReference type="EMBL" id="GBM51553.1"/>
    </source>
</evidence>
<dbReference type="PANTHER" id="PTHR13077">
    <property type="entry name" value="SELENOPROTEIN F"/>
    <property type="match status" value="1"/>
</dbReference>
<reference evidence="9 10" key="1">
    <citation type="journal article" date="2019" name="Sci. Rep.">
        <title>Orb-weaving spider Araneus ventricosus genome elucidates the spidroin gene catalogue.</title>
        <authorList>
            <person name="Kono N."/>
            <person name="Nakamura H."/>
            <person name="Ohtoshi R."/>
            <person name="Moran D.A.P."/>
            <person name="Shinohara A."/>
            <person name="Yoshida Y."/>
            <person name="Fujiwara M."/>
            <person name="Mori M."/>
            <person name="Tomita M."/>
            <person name="Arakawa K."/>
        </authorList>
    </citation>
    <scope>NUCLEOTIDE SEQUENCE [LARGE SCALE GENOMIC DNA]</scope>
</reference>
<dbReference type="PANTHER" id="PTHR13077:SF6">
    <property type="entry name" value="SELENOPROTEIN F"/>
    <property type="match status" value="1"/>
</dbReference>
<organism evidence="9 10">
    <name type="scientific">Araneus ventricosus</name>
    <name type="common">Orbweaver spider</name>
    <name type="synonym">Epeira ventricosa</name>
    <dbReference type="NCBI Taxonomy" id="182803"/>
    <lineage>
        <taxon>Eukaryota</taxon>
        <taxon>Metazoa</taxon>
        <taxon>Ecdysozoa</taxon>
        <taxon>Arthropoda</taxon>
        <taxon>Chelicerata</taxon>
        <taxon>Arachnida</taxon>
        <taxon>Araneae</taxon>
        <taxon>Araneomorphae</taxon>
        <taxon>Entelegynae</taxon>
        <taxon>Araneoidea</taxon>
        <taxon>Araneidae</taxon>
        <taxon>Araneus</taxon>
    </lineage>
</organism>
<sequence>MGISPANKEMTNHLPLHSQSTHGVDDRSAFVRSEAPNEFPGLSVKYVRGADPVVKLLDGDGNTQEELSIQKWDTDTVIEFLREHME</sequence>
<evidence type="ECO:0000256" key="6">
    <source>
        <dbReference type="ARBA" id="ARBA00040775"/>
    </source>
</evidence>
<gene>
    <name evidence="9" type="ORF">AVEN_80659_1</name>
</gene>
<keyword evidence="4" id="KW-0256">Endoplasmic reticulum</keyword>
<dbReference type="GO" id="GO:0005788">
    <property type="term" value="C:endoplasmic reticulum lumen"/>
    <property type="evidence" value="ECO:0007669"/>
    <property type="project" value="UniProtKB-SubCell"/>
</dbReference>
<comment type="similarity">
    <text evidence="2">Belongs to the selenoprotein M/F family.</text>
</comment>
<keyword evidence="5" id="KW-0712">Selenocysteine</keyword>
<evidence type="ECO:0000256" key="1">
    <source>
        <dbReference type="ARBA" id="ARBA00004319"/>
    </source>
</evidence>
<keyword evidence="3" id="KW-0732">Signal</keyword>
<dbReference type="SUPFAM" id="SSF52833">
    <property type="entry name" value="Thioredoxin-like"/>
    <property type="match status" value="1"/>
</dbReference>
<evidence type="ECO:0000259" key="8">
    <source>
        <dbReference type="Pfam" id="PF08806"/>
    </source>
</evidence>
<feature type="domain" description="Selenoprotein F/M" evidence="8">
    <location>
        <begin position="29"/>
        <end position="85"/>
    </location>
</feature>
<evidence type="ECO:0000256" key="4">
    <source>
        <dbReference type="ARBA" id="ARBA00022824"/>
    </source>
</evidence>
<comment type="caution">
    <text evidence="9">The sequence shown here is derived from an EMBL/GenBank/DDBJ whole genome shotgun (WGS) entry which is preliminary data.</text>
</comment>
<dbReference type="Gene3D" id="3.40.30.50">
    <property type="entry name" value="Sep15/SelM thioredoxin-like domain, active-site redox motif"/>
    <property type="match status" value="1"/>
</dbReference>
<evidence type="ECO:0000256" key="5">
    <source>
        <dbReference type="ARBA" id="ARBA00022933"/>
    </source>
</evidence>
<dbReference type="InterPro" id="IPR039992">
    <property type="entry name" value="Sep15_SelM"/>
</dbReference>
<dbReference type="InterPro" id="IPR038219">
    <property type="entry name" value="Sep15/SelM_sf"/>
</dbReference>
<name>A0A4Y2GD80_ARAVE</name>
<evidence type="ECO:0000313" key="10">
    <source>
        <dbReference type="Proteomes" id="UP000499080"/>
    </source>
</evidence>
<dbReference type="AlphaFoldDB" id="A0A4Y2GD80"/>
<dbReference type="GO" id="GO:0016491">
    <property type="term" value="F:oxidoreductase activity"/>
    <property type="evidence" value="ECO:0007669"/>
    <property type="project" value="TreeGrafter"/>
</dbReference>
<dbReference type="InterPro" id="IPR036249">
    <property type="entry name" value="Thioredoxin-like_sf"/>
</dbReference>
<dbReference type="EMBL" id="BGPR01099110">
    <property type="protein sequence ID" value="GBM51553.1"/>
    <property type="molecule type" value="Genomic_DNA"/>
</dbReference>